<dbReference type="GO" id="GO:0009003">
    <property type="term" value="F:signal peptidase activity"/>
    <property type="evidence" value="ECO:0007669"/>
    <property type="project" value="UniProtKB-EC"/>
</dbReference>
<keyword evidence="9 12" id="KW-1133">Transmembrane helix</keyword>
<evidence type="ECO:0000256" key="8">
    <source>
        <dbReference type="ARBA" id="ARBA00022692"/>
    </source>
</evidence>
<keyword evidence="8 12" id="KW-0812">Transmembrane</keyword>
<feature type="transmembrane region" description="Helical" evidence="12">
    <location>
        <begin position="21"/>
        <end position="40"/>
    </location>
</feature>
<organism evidence="14 15">
    <name type="scientific">Porphyra umbilicalis</name>
    <name type="common">Purple laver</name>
    <name type="synonym">Red alga</name>
    <dbReference type="NCBI Taxonomy" id="2786"/>
    <lineage>
        <taxon>Eukaryota</taxon>
        <taxon>Rhodophyta</taxon>
        <taxon>Bangiophyceae</taxon>
        <taxon>Bangiales</taxon>
        <taxon>Bangiaceae</taxon>
        <taxon>Porphyra</taxon>
    </lineage>
</organism>
<protein>
    <recommendedName>
        <fullName evidence="5">Signal peptidase complex catalytic subunit SEC11</fullName>
        <ecNumber evidence="4">3.4.21.89</ecNumber>
    </recommendedName>
    <alternativeName>
        <fullName evidence="6">Signal peptidase complex catalytic subunit sec11</fullName>
    </alternativeName>
</protein>
<gene>
    <name evidence="14" type="ORF">BU14_0031s0083</name>
</gene>
<comment type="similarity">
    <text evidence="3">Belongs to the peptidase S26B family.</text>
</comment>
<evidence type="ECO:0000313" key="15">
    <source>
        <dbReference type="Proteomes" id="UP000218209"/>
    </source>
</evidence>
<dbReference type="PRINTS" id="PR00728">
    <property type="entry name" value="SIGNALPTASE"/>
</dbReference>
<keyword evidence="10 12" id="KW-0472">Membrane</keyword>
<dbReference type="GO" id="GO:0005787">
    <property type="term" value="C:signal peptidase complex"/>
    <property type="evidence" value="ECO:0007669"/>
    <property type="project" value="TreeGrafter"/>
</dbReference>
<keyword evidence="7" id="KW-0645">Protease</keyword>
<evidence type="ECO:0000256" key="4">
    <source>
        <dbReference type="ARBA" id="ARBA00013208"/>
    </source>
</evidence>
<proteinExistence type="inferred from homology"/>
<sequence length="183" mass="20418">MSVRSYLSEQWSRFRETKFRNLAMQVASLGLLLSGALIMYKSCMLITNSESPIVVVLSGSMEPAIHRGDLLLLSNRYSTPLVSGDIVVYKLPGRDVPIVHRIIKVHEEHDTAEVDILTKGDNNLPDDRELYGDRKWLSRDMVVGRAFAFLPRAGMLTILMNDYPKLKFALLGGLSLLALVAGD</sequence>
<dbReference type="Proteomes" id="UP000218209">
    <property type="component" value="Unassembled WGS sequence"/>
</dbReference>
<name>A0A1X6PJ47_PORUM</name>
<dbReference type="OrthoDB" id="10257561at2759"/>
<evidence type="ECO:0000313" key="14">
    <source>
        <dbReference type="EMBL" id="OSX80914.1"/>
    </source>
</evidence>
<evidence type="ECO:0000256" key="6">
    <source>
        <dbReference type="ARBA" id="ARBA00021755"/>
    </source>
</evidence>
<evidence type="ECO:0000256" key="3">
    <source>
        <dbReference type="ARBA" id="ARBA00011035"/>
    </source>
</evidence>
<evidence type="ECO:0000256" key="5">
    <source>
        <dbReference type="ARBA" id="ARBA00019685"/>
    </source>
</evidence>
<evidence type="ECO:0000256" key="9">
    <source>
        <dbReference type="ARBA" id="ARBA00022989"/>
    </source>
</evidence>
<evidence type="ECO:0000256" key="1">
    <source>
        <dbReference type="ARBA" id="ARBA00000677"/>
    </source>
</evidence>
<dbReference type="NCBIfam" id="TIGR02228">
    <property type="entry name" value="sigpep_I_arch"/>
    <property type="match status" value="1"/>
</dbReference>
<keyword evidence="7" id="KW-0378">Hydrolase</keyword>
<dbReference type="Gene3D" id="2.10.109.10">
    <property type="entry name" value="Umud Fragment, subunit A"/>
    <property type="match status" value="1"/>
</dbReference>
<feature type="domain" description="Peptidase S24/S26A/S26B/S26C" evidence="13">
    <location>
        <begin position="38"/>
        <end position="106"/>
    </location>
</feature>
<dbReference type="PANTHER" id="PTHR10806:SF6">
    <property type="entry name" value="SIGNAL PEPTIDASE COMPLEX CATALYTIC SUBUNIT SEC11"/>
    <property type="match status" value="1"/>
</dbReference>
<reference evidence="14 15" key="1">
    <citation type="submission" date="2017-03" db="EMBL/GenBank/DDBJ databases">
        <title>WGS assembly of Porphyra umbilicalis.</title>
        <authorList>
            <person name="Brawley S.H."/>
            <person name="Blouin N.A."/>
            <person name="Ficko-Blean E."/>
            <person name="Wheeler G.L."/>
            <person name="Lohr M."/>
            <person name="Goodson H.V."/>
            <person name="Jenkins J.W."/>
            <person name="Blaby-Haas C.E."/>
            <person name="Helliwell K.E."/>
            <person name="Chan C."/>
            <person name="Marriage T."/>
            <person name="Bhattacharya D."/>
            <person name="Klein A.S."/>
            <person name="Badis Y."/>
            <person name="Brodie J."/>
            <person name="Cao Y."/>
            <person name="Collen J."/>
            <person name="Dittami S.M."/>
            <person name="Gachon C.M."/>
            <person name="Green B.R."/>
            <person name="Karpowicz S."/>
            <person name="Kim J.W."/>
            <person name="Kudahl U."/>
            <person name="Lin S."/>
            <person name="Michel G."/>
            <person name="Mittag M."/>
            <person name="Olson B.J."/>
            <person name="Pangilinan J."/>
            <person name="Peng Y."/>
            <person name="Qiu H."/>
            <person name="Shu S."/>
            <person name="Singer J.T."/>
            <person name="Smith A.G."/>
            <person name="Sprecher B.N."/>
            <person name="Wagner V."/>
            <person name="Wang W."/>
            <person name="Wang Z.-Y."/>
            <person name="Yan J."/>
            <person name="Yarish C."/>
            <person name="Zoeuner-Riek S."/>
            <person name="Zhuang Y."/>
            <person name="Zou Y."/>
            <person name="Lindquist E.A."/>
            <person name="Grimwood J."/>
            <person name="Barry K."/>
            <person name="Rokhsar D.S."/>
            <person name="Schmutz J."/>
            <person name="Stiller J.W."/>
            <person name="Grossman A.R."/>
            <person name="Prochnik S.E."/>
        </authorList>
    </citation>
    <scope>NUCLEOTIDE SEQUENCE [LARGE SCALE GENOMIC DNA]</scope>
    <source>
        <strain evidence="14">4086291</strain>
    </source>
</reference>
<evidence type="ECO:0000256" key="11">
    <source>
        <dbReference type="ARBA" id="ARBA00045533"/>
    </source>
</evidence>
<dbReference type="InterPro" id="IPR015927">
    <property type="entry name" value="Peptidase_S24_S26A/B/C"/>
</dbReference>
<evidence type="ECO:0000256" key="12">
    <source>
        <dbReference type="SAM" id="Phobius"/>
    </source>
</evidence>
<dbReference type="InterPro" id="IPR001733">
    <property type="entry name" value="Peptidase_S26B"/>
</dbReference>
<dbReference type="InterPro" id="IPR036286">
    <property type="entry name" value="LexA/Signal_pep-like_sf"/>
</dbReference>
<dbReference type="EC" id="3.4.21.89" evidence="4"/>
<evidence type="ECO:0000256" key="2">
    <source>
        <dbReference type="ARBA" id="ARBA00004648"/>
    </source>
</evidence>
<accession>A0A1X6PJ47</accession>
<dbReference type="AlphaFoldDB" id="A0A1X6PJ47"/>
<evidence type="ECO:0000259" key="13">
    <source>
        <dbReference type="Pfam" id="PF00717"/>
    </source>
</evidence>
<dbReference type="CDD" id="cd06530">
    <property type="entry name" value="S26_SPase_I"/>
    <property type="match status" value="1"/>
</dbReference>
<dbReference type="Pfam" id="PF00717">
    <property type="entry name" value="Peptidase_S24"/>
    <property type="match status" value="1"/>
</dbReference>
<comment type="subcellular location">
    <subcellularLocation>
        <location evidence="2">Endoplasmic reticulum membrane</location>
        <topology evidence="2">Single-pass type II membrane protein</topology>
    </subcellularLocation>
</comment>
<dbReference type="GO" id="GO:0006465">
    <property type="term" value="P:signal peptide processing"/>
    <property type="evidence" value="ECO:0007669"/>
    <property type="project" value="InterPro"/>
</dbReference>
<dbReference type="EMBL" id="KV918767">
    <property type="protein sequence ID" value="OSX80914.1"/>
    <property type="molecule type" value="Genomic_DNA"/>
</dbReference>
<dbReference type="InterPro" id="IPR019533">
    <property type="entry name" value="Peptidase_S26"/>
</dbReference>
<dbReference type="SUPFAM" id="SSF51306">
    <property type="entry name" value="LexA/Signal peptidase"/>
    <property type="match status" value="1"/>
</dbReference>
<comment type="function">
    <text evidence="11">Catalytic component of the signal peptidase complex (SPC) which catalyzes the cleavage of N-terminal signal sequences from nascent proteins as they are translocated into the lumen of the endoplasmic reticulum. Specifically cleaves N-terminal signal peptides that contain a hydrophobic alpha-helix (h-region) shorter than 18-20 amino acids.</text>
</comment>
<dbReference type="GO" id="GO:0004252">
    <property type="term" value="F:serine-type endopeptidase activity"/>
    <property type="evidence" value="ECO:0007669"/>
    <property type="project" value="InterPro"/>
</dbReference>
<dbReference type="PANTHER" id="PTHR10806">
    <property type="entry name" value="SIGNAL PEPTIDASE COMPLEX CATALYTIC SUBUNIT SEC11"/>
    <property type="match status" value="1"/>
</dbReference>
<evidence type="ECO:0000256" key="10">
    <source>
        <dbReference type="ARBA" id="ARBA00023136"/>
    </source>
</evidence>
<keyword evidence="15" id="KW-1185">Reference proteome</keyword>
<evidence type="ECO:0000256" key="7">
    <source>
        <dbReference type="ARBA" id="ARBA00022670"/>
    </source>
</evidence>
<comment type="catalytic activity">
    <reaction evidence="1">
        <text>Cleavage of hydrophobic, N-terminal signal or leader sequences from secreted and periplasmic proteins.</text>
        <dbReference type="EC" id="3.4.21.89"/>
    </reaction>
</comment>